<evidence type="ECO:0000313" key="3">
    <source>
        <dbReference type="Proteomes" id="UP001488805"/>
    </source>
</evidence>
<feature type="transmembrane region" description="Helical" evidence="1">
    <location>
        <begin position="103"/>
        <end position="128"/>
    </location>
</feature>
<accession>A0AAW1EAV3</accession>
<feature type="transmembrane region" description="Helical" evidence="1">
    <location>
        <begin position="149"/>
        <end position="173"/>
    </location>
</feature>
<dbReference type="GO" id="GO:0016020">
    <property type="term" value="C:membrane"/>
    <property type="evidence" value="ECO:0007669"/>
    <property type="project" value="TreeGrafter"/>
</dbReference>
<dbReference type="GO" id="GO:0015174">
    <property type="term" value="F:basic amino acid transmembrane transporter activity"/>
    <property type="evidence" value="ECO:0007669"/>
    <property type="project" value="TreeGrafter"/>
</dbReference>
<keyword evidence="1" id="KW-1133">Transmembrane helix</keyword>
<dbReference type="AlphaFoldDB" id="A0AAW1EAV3"/>
<feature type="transmembrane region" description="Helical" evidence="1">
    <location>
        <begin position="193"/>
        <end position="213"/>
    </location>
</feature>
<evidence type="ECO:0000256" key="1">
    <source>
        <dbReference type="SAM" id="Phobius"/>
    </source>
</evidence>
<dbReference type="InterPro" id="IPR051415">
    <property type="entry name" value="LAAT-1"/>
</dbReference>
<gene>
    <name evidence="2" type="ORF">VZT92_022134</name>
</gene>
<dbReference type="PANTHER" id="PTHR16201">
    <property type="entry name" value="SEVEN TRANSMEMBRANE PROTEIN 1-RELATED"/>
    <property type="match status" value="1"/>
</dbReference>
<evidence type="ECO:0000313" key="2">
    <source>
        <dbReference type="EMBL" id="KAK9519400.1"/>
    </source>
</evidence>
<reference evidence="2 3" key="1">
    <citation type="journal article" date="2024" name="Genome Biol. Evol.">
        <title>Chromosome-level genome assembly of the viviparous eelpout Zoarces viviparus.</title>
        <authorList>
            <person name="Fuhrmann N."/>
            <person name="Brasseur M.V."/>
            <person name="Bakowski C.E."/>
            <person name="Podsiadlowski L."/>
            <person name="Prost S."/>
            <person name="Krehenwinkel H."/>
            <person name="Mayer C."/>
        </authorList>
    </citation>
    <scope>NUCLEOTIDE SEQUENCE [LARGE SCALE GENOMIC DNA]</scope>
    <source>
        <strain evidence="2">NO-MEL_2022_Ind0_liver</strain>
    </source>
</reference>
<feature type="transmembrane region" description="Helical" evidence="1">
    <location>
        <begin position="77"/>
        <end position="97"/>
    </location>
</feature>
<organism evidence="2 3">
    <name type="scientific">Zoarces viviparus</name>
    <name type="common">Viviparous eelpout</name>
    <name type="synonym">Blennius viviparus</name>
    <dbReference type="NCBI Taxonomy" id="48416"/>
    <lineage>
        <taxon>Eukaryota</taxon>
        <taxon>Metazoa</taxon>
        <taxon>Chordata</taxon>
        <taxon>Craniata</taxon>
        <taxon>Vertebrata</taxon>
        <taxon>Euteleostomi</taxon>
        <taxon>Actinopterygii</taxon>
        <taxon>Neopterygii</taxon>
        <taxon>Teleostei</taxon>
        <taxon>Neoteleostei</taxon>
        <taxon>Acanthomorphata</taxon>
        <taxon>Eupercaria</taxon>
        <taxon>Perciformes</taxon>
        <taxon>Cottioidei</taxon>
        <taxon>Zoarcales</taxon>
        <taxon>Zoarcidae</taxon>
        <taxon>Zoarcinae</taxon>
        <taxon>Zoarces</taxon>
    </lineage>
</organism>
<name>A0AAW1EAV3_ZOAVI</name>
<comment type="caution">
    <text evidence="2">The sequence shown here is derived from an EMBL/GenBank/DDBJ whole genome shotgun (WGS) entry which is preliminary data.</text>
</comment>
<evidence type="ECO:0008006" key="4">
    <source>
        <dbReference type="Google" id="ProtNLM"/>
    </source>
</evidence>
<keyword evidence="1" id="KW-0472">Membrane</keyword>
<dbReference type="Proteomes" id="UP001488805">
    <property type="component" value="Unassembled WGS sequence"/>
</dbReference>
<proteinExistence type="predicted"/>
<dbReference type="EMBL" id="JBCEZU010000434">
    <property type="protein sequence ID" value="KAK9519400.1"/>
    <property type="molecule type" value="Genomic_DNA"/>
</dbReference>
<protein>
    <recommendedName>
        <fullName evidence="4">Transmembrane protein 44</fullName>
    </recommendedName>
</protein>
<feature type="transmembrane region" description="Helical" evidence="1">
    <location>
        <begin position="46"/>
        <end position="65"/>
    </location>
</feature>
<keyword evidence="1" id="KW-0812">Transmembrane</keyword>
<dbReference type="PANTHER" id="PTHR16201:SF53">
    <property type="entry name" value="TRANSMEMBRANE PROTEIN 44"/>
    <property type="match status" value="1"/>
</dbReference>
<feature type="transmembrane region" description="Helical" evidence="1">
    <location>
        <begin position="260"/>
        <end position="281"/>
    </location>
</feature>
<keyword evidence="3" id="KW-1185">Reference proteome</keyword>
<feature type="transmembrane region" description="Helical" evidence="1">
    <location>
        <begin position="225"/>
        <end position="248"/>
    </location>
</feature>
<sequence>MGGRTLTLEGETRGNPNTFPFGLDAFCVDSVTTCFSHNADKRCVPIGLSLLSALLLLLSCFLFVYQRCTFRGENPGGTITFLYSFLGDLCSTIGAVLSRQLHIQVLMGAFAAAMDAVSFISCCCHVLLNWNSKAGRRLRMMRGRRRQHLLAVCVLMVVAGGFLKSRVTHFPAVRPPIGRRRLLHATLQDNTEVLGYVLGLLSCVIACTSRFPALCRAYRGQMLTWAYIFSGLLCSLSGALYAAAILLYDTQFGFLFRVMPWLLSAICCVIMDLLILVVHWWRRGATQKLTILSPDKESLLIGSRILTEENAVVKRQGKGQAYSSAGTKTKNIQKLTELGGYMDVTVQPAGKEVMSEEMEDWSLNQAVRVIRVDSFCSSDTSCDSSPVSSDLEWDFEEAHSRWIEPTAKQQEGEK</sequence>